<dbReference type="Pfam" id="PF00702">
    <property type="entry name" value="Hydrolase"/>
    <property type="match status" value="1"/>
</dbReference>
<dbReference type="EMBL" id="BMXR01000009">
    <property type="protein sequence ID" value="GGX64151.1"/>
    <property type="molecule type" value="Genomic_DNA"/>
</dbReference>
<dbReference type="PANTHER" id="PTHR46193:SF18">
    <property type="entry name" value="HEXITOL PHOSPHATASE B"/>
    <property type="match status" value="1"/>
</dbReference>
<evidence type="ECO:0000256" key="5">
    <source>
        <dbReference type="ARBA" id="ARBA00023235"/>
    </source>
</evidence>
<dbReference type="Gene3D" id="1.10.150.240">
    <property type="entry name" value="Putative phosphatase, domain 2"/>
    <property type="match status" value="1"/>
</dbReference>
<dbReference type="InterPro" id="IPR051600">
    <property type="entry name" value="Beta-PGM-like"/>
</dbReference>
<feature type="site" description="Important for catalytic activity and assists the phosphoryl transfer reaction to Asp8 by balancing charge and orienting the reacting groups" evidence="13">
    <location>
        <position position="118"/>
    </location>
</feature>
<dbReference type="InterPro" id="IPR023198">
    <property type="entry name" value="PGP-like_dom2"/>
</dbReference>
<evidence type="ECO:0000256" key="3">
    <source>
        <dbReference type="ARBA" id="ARBA00022723"/>
    </source>
</evidence>
<feature type="active site" description="Proton donor/acceptor" evidence="10">
    <location>
        <position position="15"/>
    </location>
</feature>
<dbReference type="NCBIfam" id="TIGR01509">
    <property type="entry name" value="HAD-SF-IA-v3"/>
    <property type="match status" value="1"/>
</dbReference>
<feature type="active site" description="Nucleophile" evidence="10">
    <location>
        <position position="13"/>
    </location>
</feature>
<keyword evidence="2" id="KW-0597">Phosphoprotein</keyword>
<protein>
    <recommendedName>
        <fullName evidence="9">Beta-phosphoglucomutase</fullName>
        <ecNumber evidence="8">5.4.2.6</ecNumber>
    </recommendedName>
</protein>
<feature type="binding site" evidence="11">
    <location>
        <begin position="118"/>
        <end position="122"/>
    </location>
    <ligand>
        <name>substrate</name>
    </ligand>
</feature>
<feature type="binding site" evidence="12">
    <location>
        <position position="15"/>
    </location>
    <ligand>
        <name>Mg(2+)</name>
        <dbReference type="ChEBI" id="CHEBI:18420"/>
    </ligand>
</feature>
<feature type="binding site" evidence="12">
    <location>
        <position position="172"/>
    </location>
    <ligand>
        <name>Mg(2+)</name>
        <dbReference type="ChEBI" id="CHEBI:18420"/>
    </ligand>
</feature>
<dbReference type="InterPro" id="IPR006439">
    <property type="entry name" value="HAD-SF_hydro_IA"/>
</dbReference>
<dbReference type="PANTHER" id="PTHR46193">
    <property type="entry name" value="6-PHOSPHOGLUCONATE PHOSPHATASE"/>
    <property type="match status" value="1"/>
</dbReference>
<gene>
    <name evidence="14" type="primary">pgmB</name>
    <name evidence="14" type="ORF">GCM10007392_34780</name>
</gene>
<name>A0A918NDA1_9GAMM</name>
<evidence type="ECO:0000256" key="2">
    <source>
        <dbReference type="ARBA" id="ARBA00022553"/>
    </source>
</evidence>
<keyword evidence="5" id="KW-0413">Isomerase</keyword>
<dbReference type="Proteomes" id="UP000626148">
    <property type="component" value="Unassembled WGS sequence"/>
</dbReference>
<evidence type="ECO:0000313" key="15">
    <source>
        <dbReference type="Proteomes" id="UP000626148"/>
    </source>
</evidence>
<evidence type="ECO:0000256" key="4">
    <source>
        <dbReference type="ARBA" id="ARBA00022842"/>
    </source>
</evidence>
<evidence type="ECO:0000256" key="6">
    <source>
        <dbReference type="ARBA" id="ARBA00023277"/>
    </source>
</evidence>
<dbReference type="GO" id="GO:0005975">
    <property type="term" value="P:carbohydrate metabolic process"/>
    <property type="evidence" value="ECO:0007669"/>
    <property type="project" value="InterPro"/>
</dbReference>
<keyword evidence="4 12" id="KW-0460">Magnesium</keyword>
<evidence type="ECO:0000256" key="9">
    <source>
        <dbReference type="ARBA" id="ARBA00044991"/>
    </source>
</evidence>
<dbReference type="NCBIfam" id="TIGR02009">
    <property type="entry name" value="PGMB-YQAB-SF"/>
    <property type="match status" value="1"/>
</dbReference>
<dbReference type="InterPro" id="IPR010976">
    <property type="entry name" value="B-phosphoglucomutase_hydrolase"/>
</dbReference>
<feature type="binding site" evidence="11">
    <location>
        <begin position="48"/>
        <end position="53"/>
    </location>
    <ligand>
        <name>substrate</name>
    </ligand>
</feature>
<feature type="binding site" evidence="11">
    <location>
        <position position="56"/>
    </location>
    <ligand>
        <name>substrate</name>
    </ligand>
</feature>
<comment type="cofactor">
    <cofactor evidence="12">
        <name>Mg(2+)</name>
        <dbReference type="ChEBI" id="CHEBI:18420"/>
    </cofactor>
    <text evidence="12">Binds 2 magnesium ions per subunit.</text>
</comment>
<dbReference type="GO" id="GO:0000287">
    <property type="term" value="F:magnesium ion binding"/>
    <property type="evidence" value="ECO:0007669"/>
    <property type="project" value="InterPro"/>
</dbReference>
<feature type="binding site" evidence="12">
    <location>
        <position position="13"/>
    </location>
    <ligand>
        <name>Mg(2+)</name>
        <dbReference type="ChEBI" id="CHEBI:18420"/>
    </ligand>
</feature>
<dbReference type="RefSeq" id="WP_189611059.1">
    <property type="nucleotide sequence ID" value="NZ_BMXR01000009.1"/>
</dbReference>
<feature type="binding site" evidence="11">
    <location>
        <position position="80"/>
    </location>
    <ligand>
        <name>substrate</name>
    </ligand>
</feature>
<dbReference type="NCBIfam" id="TIGR01990">
    <property type="entry name" value="bPGM"/>
    <property type="match status" value="1"/>
</dbReference>
<evidence type="ECO:0000256" key="7">
    <source>
        <dbReference type="ARBA" id="ARBA00044926"/>
    </source>
</evidence>
<accession>A0A918NDA1</accession>
<dbReference type="SFLD" id="SFLDG01135">
    <property type="entry name" value="C1.5.6:_HAD__Beta-PGM__Phospha"/>
    <property type="match status" value="1"/>
</dbReference>
<organism evidence="14 15">
    <name type="scientific">Saccharospirillum salsuginis</name>
    <dbReference type="NCBI Taxonomy" id="418750"/>
    <lineage>
        <taxon>Bacteria</taxon>
        <taxon>Pseudomonadati</taxon>
        <taxon>Pseudomonadota</taxon>
        <taxon>Gammaproteobacteria</taxon>
        <taxon>Oceanospirillales</taxon>
        <taxon>Saccharospirillaceae</taxon>
        <taxon>Saccharospirillum</taxon>
    </lineage>
</organism>
<evidence type="ECO:0000313" key="14">
    <source>
        <dbReference type="EMBL" id="GGX64151.1"/>
    </source>
</evidence>
<dbReference type="SUPFAM" id="SSF56784">
    <property type="entry name" value="HAD-like"/>
    <property type="match status" value="1"/>
</dbReference>
<evidence type="ECO:0000256" key="10">
    <source>
        <dbReference type="PIRSR" id="PIRSR610972-1"/>
    </source>
</evidence>
<evidence type="ECO:0000256" key="13">
    <source>
        <dbReference type="PIRSR" id="PIRSR610972-4"/>
    </source>
</evidence>
<dbReference type="EC" id="5.4.2.6" evidence="8"/>
<dbReference type="SFLD" id="SFLDG01129">
    <property type="entry name" value="C1.5:_HAD__Beta-PGM__Phosphata"/>
    <property type="match status" value="1"/>
</dbReference>
<proteinExistence type="inferred from homology"/>
<comment type="similarity">
    <text evidence="1">Belongs to the HAD-like hydrolase superfamily. CbbY/CbbZ/Gph/YieH family.</text>
</comment>
<feature type="binding site" evidence="11">
    <location>
        <position position="148"/>
    </location>
    <ligand>
        <name>substrate</name>
    </ligand>
</feature>
<evidence type="ECO:0000256" key="8">
    <source>
        <dbReference type="ARBA" id="ARBA00044968"/>
    </source>
</evidence>
<keyword evidence="15" id="KW-1185">Reference proteome</keyword>
<evidence type="ECO:0000256" key="1">
    <source>
        <dbReference type="ARBA" id="ARBA00006171"/>
    </source>
</evidence>
<dbReference type="InterPro" id="IPR023214">
    <property type="entry name" value="HAD_sf"/>
</dbReference>
<keyword evidence="6" id="KW-0119">Carbohydrate metabolism</keyword>
<dbReference type="CDD" id="cd02598">
    <property type="entry name" value="HAD_BPGM"/>
    <property type="match status" value="1"/>
</dbReference>
<feature type="binding site" evidence="11">
    <location>
        <position position="29"/>
    </location>
    <ligand>
        <name>substrate</name>
    </ligand>
</feature>
<feature type="binding site" evidence="12">
    <location>
        <position position="173"/>
    </location>
    <ligand>
        <name>Mg(2+)</name>
        <dbReference type="ChEBI" id="CHEBI:18420"/>
    </ligand>
</feature>
<dbReference type="SFLD" id="SFLDS00003">
    <property type="entry name" value="Haloacid_Dehalogenase"/>
    <property type="match status" value="1"/>
</dbReference>
<dbReference type="AlphaFoldDB" id="A0A918NDA1"/>
<feature type="site" description="Important for catalytic activity and assists the phosphoryl transfer reaction to Asp8 by balancing charge and orienting the reacting groups" evidence="13">
    <location>
        <position position="148"/>
    </location>
</feature>
<dbReference type="InterPro" id="IPR036412">
    <property type="entry name" value="HAD-like_sf"/>
</dbReference>
<evidence type="ECO:0000256" key="12">
    <source>
        <dbReference type="PIRSR" id="PIRSR610972-3"/>
    </source>
</evidence>
<reference evidence="14" key="2">
    <citation type="submission" date="2020-09" db="EMBL/GenBank/DDBJ databases">
        <authorList>
            <person name="Sun Q."/>
            <person name="Kim S."/>
        </authorList>
    </citation>
    <scope>NUCLEOTIDE SEQUENCE</scope>
    <source>
        <strain evidence="14">KCTC 22169</strain>
    </source>
</reference>
<comment type="catalytic activity">
    <reaction evidence="7">
        <text>beta-D-glucose 1-phosphate = beta-D-glucose 6-phosphate</text>
        <dbReference type="Rhea" id="RHEA:20113"/>
        <dbReference type="ChEBI" id="CHEBI:57684"/>
        <dbReference type="ChEBI" id="CHEBI:58247"/>
        <dbReference type="EC" id="5.4.2.6"/>
    </reaction>
</comment>
<comment type="caution">
    <text evidence="14">The sequence shown here is derived from an EMBL/GenBank/DDBJ whole genome shotgun (WGS) entry which is preliminary data.</text>
</comment>
<reference evidence="14" key="1">
    <citation type="journal article" date="2014" name="Int. J. Syst. Evol. Microbiol.">
        <title>Complete genome sequence of Corynebacterium casei LMG S-19264T (=DSM 44701T), isolated from a smear-ripened cheese.</title>
        <authorList>
            <consortium name="US DOE Joint Genome Institute (JGI-PGF)"/>
            <person name="Walter F."/>
            <person name="Albersmeier A."/>
            <person name="Kalinowski J."/>
            <person name="Ruckert C."/>
        </authorList>
    </citation>
    <scope>NUCLEOTIDE SEQUENCE</scope>
    <source>
        <strain evidence="14">KCTC 22169</strain>
    </source>
</reference>
<keyword evidence="3 12" id="KW-0479">Metal-binding</keyword>
<evidence type="ECO:0000256" key="11">
    <source>
        <dbReference type="PIRSR" id="PIRSR610972-2"/>
    </source>
</evidence>
<feature type="binding site" evidence="11">
    <location>
        <begin position="13"/>
        <end position="15"/>
    </location>
    <ligand>
        <name>substrate</name>
    </ligand>
</feature>
<dbReference type="Gene3D" id="3.40.50.1000">
    <property type="entry name" value="HAD superfamily/HAD-like"/>
    <property type="match status" value="1"/>
</dbReference>
<sequence>MIDFSAYKAAIFDLDGVITDTAPFHFKAWKKLADELGIRFTEEDNEQLKGVDRMESLERLLALGEHRYSDEEKQAMAADKNAYYQQLIEQLTAEDILPGVMPLLDQLAKNSVKLAIASASRNARTILNGLQLTDRFDYIADPTYARSKPAPDIFLYAAYGVKVHPTQCIAFEDSIAGLQAIKDCSMFAVSVGHDDLRRYSDAHVHRLDELLT</sequence>
<dbReference type="InterPro" id="IPR010972">
    <property type="entry name" value="Beta-PGM"/>
</dbReference>
<dbReference type="GO" id="GO:0008801">
    <property type="term" value="F:beta-phosphoglucomutase activity"/>
    <property type="evidence" value="ECO:0007669"/>
    <property type="project" value="UniProtKB-EC"/>
</dbReference>